<name>A0A8J3MSK1_9CHLR</name>
<comment type="caution">
    <text evidence="1">The sequence shown here is derived from an EMBL/GenBank/DDBJ whole genome shotgun (WGS) entry which is preliminary data.</text>
</comment>
<dbReference type="SUPFAM" id="SSF50475">
    <property type="entry name" value="FMN-binding split barrel"/>
    <property type="match status" value="1"/>
</dbReference>
<proteinExistence type="predicted"/>
<gene>
    <name evidence="1" type="ORF">KSX_43730</name>
</gene>
<sequence>MLGELNQEQIDHVLYSNVLGRIGCHAHGRTYIVPISYVYDGDSIYAHSLQGMKLRMMHENPDVCFEVDHIDDLANWRSVVAWGRFEELEGEEAARAVQLLMKRMVTIVASGEAVHELVETDKFLPERLRNVASVYSIHLSEKTGRFETDGA</sequence>
<dbReference type="PANTHER" id="PTHR34071:SF2">
    <property type="entry name" value="FLAVIN-NUCLEOTIDE-BINDING PROTEIN"/>
    <property type="match status" value="1"/>
</dbReference>
<keyword evidence="2" id="KW-1185">Reference proteome</keyword>
<protein>
    <recommendedName>
        <fullName evidence="3">Pyridoxamine 5'-phosphate oxidase family protein</fullName>
    </recommendedName>
</protein>
<dbReference type="Pfam" id="PF12900">
    <property type="entry name" value="Pyridox_ox_2"/>
    <property type="match status" value="1"/>
</dbReference>
<dbReference type="Gene3D" id="2.30.110.10">
    <property type="entry name" value="Electron Transport, Fmn-binding Protein, Chain A"/>
    <property type="match status" value="1"/>
</dbReference>
<organism evidence="1 2">
    <name type="scientific">Ktedonospora formicarum</name>
    <dbReference type="NCBI Taxonomy" id="2778364"/>
    <lineage>
        <taxon>Bacteria</taxon>
        <taxon>Bacillati</taxon>
        <taxon>Chloroflexota</taxon>
        <taxon>Ktedonobacteria</taxon>
        <taxon>Ktedonobacterales</taxon>
        <taxon>Ktedonobacteraceae</taxon>
        <taxon>Ktedonospora</taxon>
    </lineage>
</organism>
<reference evidence="1" key="1">
    <citation type="submission" date="2020-10" db="EMBL/GenBank/DDBJ databases">
        <title>Taxonomic study of unclassified bacteria belonging to the class Ktedonobacteria.</title>
        <authorList>
            <person name="Yabe S."/>
            <person name="Wang C.M."/>
            <person name="Zheng Y."/>
            <person name="Sakai Y."/>
            <person name="Cavaletti L."/>
            <person name="Monciardini P."/>
            <person name="Donadio S."/>
        </authorList>
    </citation>
    <scope>NUCLEOTIDE SEQUENCE</scope>
    <source>
        <strain evidence="1">SOSP1-1</strain>
    </source>
</reference>
<dbReference type="InterPro" id="IPR024747">
    <property type="entry name" value="Pyridox_Oxase-rel"/>
</dbReference>
<dbReference type="Proteomes" id="UP000612362">
    <property type="component" value="Unassembled WGS sequence"/>
</dbReference>
<dbReference type="AlphaFoldDB" id="A0A8J3MSK1"/>
<evidence type="ECO:0000313" key="1">
    <source>
        <dbReference type="EMBL" id="GHO46210.1"/>
    </source>
</evidence>
<dbReference type="RefSeq" id="WP_220195602.1">
    <property type="nucleotide sequence ID" value="NZ_BNJF01000002.1"/>
</dbReference>
<dbReference type="PANTHER" id="PTHR34071">
    <property type="entry name" value="5-NITROIMIDAZOLE ANTIBIOTICS RESISTANCE PROTEIN, NIMA-FAMILY-RELATED PROTEIN-RELATED"/>
    <property type="match status" value="1"/>
</dbReference>
<dbReference type="EMBL" id="BNJF01000002">
    <property type="protein sequence ID" value="GHO46210.1"/>
    <property type="molecule type" value="Genomic_DNA"/>
</dbReference>
<accession>A0A8J3MSK1</accession>
<evidence type="ECO:0008006" key="3">
    <source>
        <dbReference type="Google" id="ProtNLM"/>
    </source>
</evidence>
<dbReference type="InterPro" id="IPR012349">
    <property type="entry name" value="Split_barrel_FMN-bd"/>
</dbReference>
<evidence type="ECO:0000313" key="2">
    <source>
        <dbReference type="Proteomes" id="UP000612362"/>
    </source>
</evidence>